<dbReference type="STRING" id="1182545.A0A072PHE2"/>
<dbReference type="Proteomes" id="UP000027920">
    <property type="component" value="Unassembled WGS sequence"/>
</dbReference>
<name>A0A072PHE2_9EURO</name>
<reference evidence="5 6" key="1">
    <citation type="submission" date="2013-03" db="EMBL/GenBank/DDBJ databases">
        <title>The Genome Sequence of Exophiala aquamarina CBS 119918.</title>
        <authorList>
            <consortium name="The Broad Institute Genomics Platform"/>
            <person name="Cuomo C."/>
            <person name="de Hoog S."/>
            <person name="Gorbushina A."/>
            <person name="Walker B."/>
            <person name="Young S.K."/>
            <person name="Zeng Q."/>
            <person name="Gargeya S."/>
            <person name="Fitzgerald M."/>
            <person name="Haas B."/>
            <person name="Abouelleil A."/>
            <person name="Allen A.W."/>
            <person name="Alvarado L."/>
            <person name="Arachchi H.M."/>
            <person name="Berlin A.M."/>
            <person name="Chapman S.B."/>
            <person name="Gainer-Dewar J."/>
            <person name="Goldberg J."/>
            <person name="Griggs A."/>
            <person name="Gujja S."/>
            <person name="Hansen M."/>
            <person name="Howarth C."/>
            <person name="Imamovic A."/>
            <person name="Ireland A."/>
            <person name="Larimer J."/>
            <person name="McCowan C."/>
            <person name="Murphy C."/>
            <person name="Pearson M."/>
            <person name="Poon T.W."/>
            <person name="Priest M."/>
            <person name="Roberts A."/>
            <person name="Saif S."/>
            <person name="Shea T."/>
            <person name="Sisk P."/>
            <person name="Sykes S."/>
            <person name="Wortman J."/>
            <person name="Nusbaum C."/>
            <person name="Birren B."/>
        </authorList>
    </citation>
    <scope>NUCLEOTIDE SEQUENCE [LARGE SCALE GENOMIC DNA]</scope>
    <source>
        <strain evidence="5 6">CBS 119918</strain>
    </source>
</reference>
<accession>A0A072PHE2</accession>
<dbReference type="PANTHER" id="PTHR34452">
    <property type="entry name" value="MYOSIN HEAVY CHAIN-RELATED PROTEIN"/>
    <property type="match status" value="1"/>
</dbReference>
<feature type="region of interest" description="Disordered" evidence="2">
    <location>
        <begin position="57"/>
        <end position="97"/>
    </location>
</feature>
<dbReference type="GeneID" id="25283514"/>
<feature type="domain" description="Up-regulated during septation protein 1" evidence="3">
    <location>
        <begin position="1"/>
        <end position="137"/>
    </location>
</feature>
<dbReference type="PANTHER" id="PTHR34452:SF7">
    <property type="entry name" value="MYOSIN HEAVY CHAIN-RELATED PROTEIN"/>
    <property type="match status" value="1"/>
</dbReference>
<evidence type="ECO:0000313" key="6">
    <source>
        <dbReference type="Proteomes" id="UP000027920"/>
    </source>
</evidence>
<dbReference type="InterPro" id="IPR029191">
    <property type="entry name" value="Uds1"/>
</dbReference>
<dbReference type="OrthoDB" id="5569911at2759"/>
<dbReference type="Gene3D" id="1.10.287.1490">
    <property type="match status" value="1"/>
</dbReference>
<keyword evidence="6" id="KW-1185">Reference proteome</keyword>
<feature type="domain" description="DUF7801" evidence="4">
    <location>
        <begin position="488"/>
        <end position="641"/>
    </location>
</feature>
<evidence type="ECO:0000259" key="3">
    <source>
        <dbReference type="Pfam" id="PF15456"/>
    </source>
</evidence>
<protein>
    <submittedName>
        <fullName evidence="5">Uncharacterized protein</fullName>
    </submittedName>
</protein>
<dbReference type="AlphaFoldDB" id="A0A072PHE2"/>
<dbReference type="HOGENOM" id="CLU_006409_0_0_1"/>
<sequence length="706" mass="79811">MHLLTETAISDSREYEVLSFDEVEQLKRERIYLRGKIDTTKRKLGLESKLRDAAQSLNRLYSTREKGESPNSPTKKRRSFLGARGSPNESVARADDELTASNKKVEELTLAVKQLEKKYETTERRILEHTAGILQMTHRGLKKNIRRTELPRSPESMTSQPIGRGSGMTDGIDDFDERSLYQVPDYVTEFGPAPGPVSKGRPPSRDAQPIDDFANRLQELNSRLHTMITQAGPHEHFDPPPQPTDEHVLGRVGAQIQAYLGYMSQGLDAMQAAQARATAAVEKSLFDSEDQVEDVNIRLQDMLERTNSVSHSPLLPQEEPRGKDLQSQLAFSSVVLERLNSRVETLIEQKDILTRQIQQQRELNSKSDAQRDAHIHEITEELEQLKKLRAVHEEESQHSRDQINLLMEQLDNAKQENILLEQQRGVNDGKAVEAERSARKEMEDRHQLNLKTKQDEFAALLSEFNQLRAGTESSSRQGLLQVQELEAAKAQAEAELAKAKEEVKVLESEVARAQTDLTVVKAELDGAYGTRAQRAADVSLNPAVQKEIDDLNARNADLESQLEFLTTQHQTKGAGSAELQNKVNALQQELKDTIEEYEVMTKQSIDDEKERDHLEENVDTLQQRCETLEMQLNEEKLKWLGVKAGSPTEVMSTMVLKNEFKKMMRETRAENIKTIRVSDDLEGIIRGGSNRFIGGAGRTTKIRGHH</sequence>
<dbReference type="Pfam" id="PF25078">
    <property type="entry name" value="DUF7801"/>
    <property type="match status" value="1"/>
</dbReference>
<proteinExistence type="predicted"/>
<evidence type="ECO:0000256" key="1">
    <source>
        <dbReference type="SAM" id="Coils"/>
    </source>
</evidence>
<gene>
    <name evidence="5" type="ORF">A1O9_08602</name>
</gene>
<dbReference type="EMBL" id="AMGV01000008">
    <property type="protein sequence ID" value="KEF54950.1"/>
    <property type="molecule type" value="Genomic_DNA"/>
</dbReference>
<dbReference type="InterPro" id="IPR056703">
    <property type="entry name" value="DUF7801"/>
</dbReference>
<comment type="caution">
    <text evidence="5">The sequence shown here is derived from an EMBL/GenBank/DDBJ whole genome shotgun (WGS) entry which is preliminary data.</text>
</comment>
<dbReference type="RefSeq" id="XP_013257540.1">
    <property type="nucleotide sequence ID" value="XM_013402086.1"/>
</dbReference>
<evidence type="ECO:0000256" key="2">
    <source>
        <dbReference type="SAM" id="MobiDB-lite"/>
    </source>
</evidence>
<organism evidence="5 6">
    <name type="scientific">Exophiala aquamarina CBS 119918</name>
    <dbReference type="NCBI Taxonomy" id="1182545"/>
    <lineage>
        <taxon>Eukaryota</taxon>
        <taxon>Fungi</taxon>
        <taxon>Dikarya</taxon>
        <taxon>Ascomycota</taxon>
        <taxon>Pezizomycotina</taxon>
        <taxon>Eurotiomycetes</taxon>
        <taxon>Chaetothyriomycetidae</taxon>
        <taxon>Chaetothyriales</taxon>
        <taxon>Herpotrichiellaceae</taxon>
        <taxon>Exophiala</taxon>
    </lineage>
</organism>
<feature type="coiled-coil region" evidence="1">
    <location>
        <begin position="336"/>
        <end position="423"/>
    </location>
</feature>
<dbReference type="Pfam" id="PF15456">
    <property type="entry name" value="Uds1"/>
    <property type="match status" value="1"/>
</dbReference>
<feature type="coiled-coil region" evidence="1">
    <location>
        <begin position="475"/>
        <end position="638"/>
    </location>
</feature>
<keyword evidence="1" id="KW-0175">Coiled coil</keyword>
<evidence type="ECO:0000259" key="4">
    <source>
        <dbReference type="Pfam" id="PF25078"/>
    </source>
</evidence>
<dbReference type="VEuPathDB" id="FungiDB:A1O9_08602"/>
<evidence type="ECO:0000313" key="5">
    <source>
        <dbReference type="EMBL" id="KEF54950.1"/>
    </source>
</evidence>